<organism evidence="1 2">
    <name type="scientific">Scylla paramamosain</name>
    <name type="common">Mud crab</name>
    <dbReference type="NCBI Taxonomy" id="85552"/>
    <lineage>
        <taxon>Eukaryota</taxon>
        <taxon>Metazoa</taxon>
        <taxon>Ecdysozoa</taxon>
        <taxon>Arthropoda</taxon>
        <taxon>Crustacea</taxon>
        <taxon>Multicrustacea</taxon>
        <taxon>Malacostraca</taxon>
        <taxon>Eumalacostraca</taxon>
        <taxon>Eucarida</taxon>
        <taxon>Decapoda</taxon>
        <taxon>Pleocyemata</taxon>
        <taxon>Brachyura</taxon>
        <taxon>Eubrachyura</taxon>
        <taxon>Portunoidea</taxon>
        <taxon>Portunidae</taxon>
        <taxon>Portuninae</taxon>
        <taxon>Scylla</taxon>
    </lineage>
</organism>
<gene>
    <name evidence="1" type="ORF">O3P69_017836</name>
</gene>
<dbReference type="EMBL" id="JARAKH010000030">
    <property type="protein sequence ID" value="KAK8386622.1"/>
    <property type="molecule type" value="Genomic_DNA"/>
</dbReference>
<comment type="caution">
    <text evidence="1">The sequence shown here is derived from an EMBL/GenBank/DDBJ whole genome shotgun (WGS) entry which is preliminary data.</text>
</comment>
<evidence type="ECO:0000313" key="1">
    <source>
        <dbReference type="EMBL" id="KAK8386622.1"/>
    </source>
</evidence>
<dbReference type="Proteomes" id="UP001487740">
    <property type="component" value="Unassembled WGS sequence"/>
</dbReference>
<proteinExistence type="predicted"/>
<accession>A0AAW0TGG2</accession>
<name>A0AAW0TGG2_SCYPA</name>
<reference evidence="1 2" key="1">
    <citation type="submission" date="2023-03" db="EMBL/GenBank/DDBJ databases">
        <title>High-quality genome of Scylla paramamosain provides insights in environmental adaptation.</title>
        <authorList>
            <person name="Zhang L."/>
        </authorList>
    </citation>
    <scope>NUCLEOTIDE SEQUENCE [LARGE SCALE GENOMIC DNA]</scope>
    <source>
        <strain evidence="1">LZ_2023a</strain>
        <tissue evidence="1">Muscle</tissue>
    </source>
</reference>
<keyword evidence="2" id="KW-1185">Reference proteome</keyword>
<protein>
    <submittedName>
        <fullName evidence="1">Uncharacterized protein</fullName>
    </submittedName>
</protein>
<dbReference type="AlphaFoldDB" id="A0AAW0TGG2"/>
<evidence type="ECO:0000313" key="2">
    <source>
        <dbReference type="Proteomes" id="UP001487740"/>
    </source>
</evidence>
<sequence>MVGRPGLSPHEWILPLRKEEGVRWARGAGRSITLSDAEGQASLWLFLMVCRISLAAEEDMQILPGAWVTGDMSLRGGSLVYNHPRVCFH</sequence>